<feature type="active site" description="Charge relay system" evidence="6">
    <location>
        <position position="75"/>
    </location>
</feature>
<keyword evidence="5 6" id="KW-0720">Serine protease</keyword>
<dbReference type="Proteomes" id="UP001500518">
    <property type="component" value="Unassembled WGS sequence"/>
</dbReference>
<evidence type="ECO:0000259" key="9">
    <source>
        <dbReference type="Pfam" id="PF00082"/>
    </source>
</evidence>
<keyword evidence="2 6" id="KW-0645">Protease</keyword>
<dbReference type="PANTHER" id="PTHR43806">
    <property type="entry name" value="PEPTIDASE S8"/>
    <property type="match status" value="1"/>
</dbReference>
<dbReference type="PANTHER" id="PTHR43806:SF11">
    <property type="entry name" value="CEREVISIN-RELATED"/>
    <property type="match status" value="1"/>
</dbReference>
<dbReference type="CDD" id="cd04848">
    <property type="entry name" value="Peptidases_S8_Autotransporter_serine_protease_like"/>
    <property type="match status" value="1"/>
</dbReference>
<dbReference type="Pfam" id="PF00082">
    <property type="entry name" value="Peptidase_S8"/>
    <property type="match status" value="1"/>
</dbReference>
<keyword evidence="4 6" id="KW-0378">Hydrolase</keyword>
<evidence type="ECO:0000256" key="8">
    <source>
        <dbReference type="SAM" id="MobiDB-lite"/>
    </source>
</evidence>
<dbReference type="SUPFAM" id="SSF52743">
    <property type="entry name" value="Subtilisin-like"/>
    <property type="match status" value="1"/>
</dbReference>
<feature type="active site" description="Charge relay system" evidence="6">
    <location>
        <position position="42"/>
    </location>
</feature>
<dbReference type="PROSITE" id="PS00138">
    <property type="entry name" value="SUBTILASE_SER"/>
    <property type="match status" value="1"/>
</dbReference>
<dbReference type="PRINTS" id="PR00723">
    <property type="entry name" value="SUBTILISIN"/>
</dbReference>
<feature type="domain" description="Peptidase S8/S53" evidence="9">
    <location>
        <begin position="33"/>
        <end position="307"/>
    </location>
</feature>
<feature type="active site" description="Charge relay system" evidence="6">
    <location>
        <position position="259"/>
    </location>
</feature>
<gene>
    <name evidence="10" type="ORF">GCM10023208_06080</name>
</gene>
<dbReference type="PROSITE" id="PS51892">
    <property type="entry name" value="SUBTILASE"/>
    <property type="match status" value="1"/>
</dbReference>
<evidence type="ECO:0000313" key="10">
    <source>
        <dbReference type="EMBL" id="GAA5048683.1"/>
    </source>
</evidence>
<name>A0ABP9K339_9SPHN</name>
<protein>
    <recommendedName>
        <fullName evidence="9">Peptidase S8/S53 domain-containing protein</fullName>
    </recommendedName>
</protein>
<sequence>MAPPQAFNTPEFRRSDGPGQHNAASAWDDGFTGDGVTIAVVDTGIDPDSPEFAGRISPASTDIYGSRGIEGPDDHGTLVSLVAAAARNGTGVVGMAFDSTILAIRADEPGSCGGDNPEDPSTECGFLDSAIADSIDHAVANDAKVINISLGGPGGITQALRSAVTNAVNAGVLVVVAAGNDGRGELTTFAEMLGDAGNGGVIIVGSVDEDYTISDFSNRAGANPQYFLAARGDRICCVYEDGEIFVDEEGFVFLYSGTSFAAPQVAGAAALLAQAFPHLTGNQIAEILLETAFDAGAAGDDSVYGRGILNVARAFQPVGTTQIAGETTALALADSTAVASPAMGDAFSAASIQTLVTDRYQRAFSTDLAGTLRGADIPERLHGAVGQGACHISGGSSRASVAFSIDASGRQPPRAEILLLQSEDADRARVLAARVALRLSPNTQLGFTYRQSADGLVAGMQGRDRPAFMIAASGTDDDGMLAMADSAVALRRQVGDWGLTVSAQTGSTISAAAERRAAQLRGQRVEEDLASFALSLDRQFGAFDIATSLTWTAEDSTVLGARFHEGFGLAGSDTVFIDTDLGWRFADNWRLGAAYRQGFTRLRSAPLLADGSGLSSNAWSFDLQRSGVFAANDRLALRISQPLRVASGGLDLNLPTSFSYDTLTAEYGVQRLSLSPGGREVTGELAWIGPIWGGSAAASLFLRHEPGHYADAADDVGAALRWSRRF</sequence>
<evidence type="ECO:0000256" key="1">
    <source>
        <dbReference type="ARBA" id="ARBA00011073"/>
    </source>
</evidence>
<dbReference type="InterPro" id="IPR023827">
    <property type="entry name" value="Peptidase_S8_Asp-AS"/>
</dbReference>
<dbReference type="InterPro" id="IPR050131">
    <property type="entry name" value="Peptidase_S8_subtilisin-like"/>
</dbReference>
<evidence type="ECO:0000256" key="5">
    <source>
        <dbReference type="ARBA" id="ARBA00022825"/>
    </source>
</evidence>
<comment type="similarity">
    <text evidence="1 6 7">Belongs to the peptidase S8 family.</text>
</comment>
<accession>A0ABP9K339</accession>
<keyword evidence="3" id="KW-0732">Signal</keyword>
<dbReference type="Gene3D" id="3.40.50.200">
    <property type="entry name" value="Peptidase S8/S53 domain"/>
    <property type="match status" value="1"/>
</dbReference>
<dbReference type="InterPro" id="IPR023828">
    <property type="entry name" value="Peptidase_S8_Ser-AS"/>
</dbReference>
<dbReference type="InterPro" id="IPR034061">
    <property type="entry name" value="Peptidases_S8_Autotransporter"/>
</dbReference>
<dbReference type="PROSITE" id="PS00136">
    <property type="entry name" value="SUBTILASE_ASP"/>
    <property type="match status" value="1"/>
</dbReference>
<dbReference type="InterPro" id="IPR000209">
    <property type="entry name" value="Peptidase_S8/S53_dom"/>
</dbReference>
<keyword evidence="11" id="KW-1185">Reference proteome</keyword>
<dbReference type="RefSeq" id="WP_346031664.1">
    <property type="nucleotide sequence ID" value="NZ_BAABHV010000005.1"/>
</dbReference>
<organism evidence="10 11">
    <name type="scientific">Erythrobacter westpacificensis</name>
    <dbReference type="NCBI Taxonomy" id="1055231"/>
    <lineage>
        <taxon>Bacteria</taxon>
        <taxon>Pseudomonadati</taxon>
        <taxon>Pseudomonadota</taxon>
        <taxon>Alphaproteobacteria</taxon>
        <taxon>Sphingomonadales</taxon>
        <taxon>Erythrobacteraceae</taxon>
        <taxon>Erythrobacter/Porphyrobacter group</taxon>
        <taxon>Erythrobacter</taxon>
    </lineage>
</organism>
<proteinExistence type="inferred from homology"/>
<evidence type="ECO:0000256" key="7">
    <source>
        <dbReference type="RuleBase" id="RU003355"/>
    </source>
</evidence>
<evidence type="ECO:0000256" key="4">
    <source>
        <dbReference type="ARBA" id="ARBA00022801"/>
    </source>
</evidence>
<evidence type="ECO:0000256" key="3">
    <source>
        <dbReference type="ARBA" id="ARBA00022729"/>
    </source>
</evidence>
<reference evidence="11" key="1">
    <citation type="journal article" date="2019" name="Int. J. Syst. Evol. Microbiol.">
        <title>The Global Catalogue of Microorganisms (GCM) 10K type strain sequencing project: providing services to taxonomists for standard genome sequencing and annotation.</title>
        <authorList>
            <consortium name="The Broad Institute Genomics Platform"/>
            <consortium name="The Broad Institute Genome Sequencing Center for Infectious Disease"/>
            <person name="Wu L."/>
            <person name="Ma J."/>
        </authorList>
    </citation>
    <scope>NUCLEOTIDE SEQUENCE [LARGE SCALE GENOMIC DNA]</scope>
    <source>
        <strain evidence="11">JCM 18014</strain>
    </source>
</reference>
<dbReference type="EMBL" id="BAABHV010000005">
    <property type="protein sequence ID" value="GAA5048683.1"/>
    <property type="molecule type" value="Genomic_DNA"/>
</dbReference>
<evidence type="ECO:0000313" key="11">
    <source>
        <dbReference type="Proteomes" id="UP001500518"/>
    </source>
</evidence>
<evidence type="ECO:0000256" key="6">
    <source>
        <dbReference type="PROSITE-ProRule" id="PRU01240"/>
    </source>
</evidence>
<feature type="region of interest" description="Disordered" evidence="8">
    <location>
        <begin position="1"/>
        <end position="29"/>
    </location>
</feature>
<dbReference type="InterPro" id="IPR036852">
    <property type="entry name" value="Peptidase_S8/S53_dom_sf"/>
</dbReference>
<comment type="caution">
    <text evidence="10">The sequence shown here is derived from an EMBL/GenBank/DDBJ whole genome shotgun (WGS) entry which is preliminary data.</text>
</comment>
<evidence type="ECO:0000256" key="2">
    <source>
        <dbReference type="ARBA" id="ARBA00022670"/>
    </source>
</evidence>
<dbReference type="InterPro" id="IPR015500">
    <property type="entry name" value="Peptidase_S8_subtilisin-rel"/>
</dbReference>